<accession>A0A9D4UHY5</accession>
<evidence type="ECO:0000313" key="2">
    <source>
        <dbReference type="Proteomes" id="UP000886520"/>
    </source>
</evidence>
<evidence type="ECO:0000313" key="1">
    <source>
        <dbReference type="EMBL" id="KAI5068248.1"/>
    </source>
</evidence>
<dbReference type="EMBL" id="JABFUD020000016">
    <property type="protein sequence ID" value="KAI5068248.1"/>
    <property type="molecule type" value="Genomic_DNA"/>
</dbReference>
<gene>
    <name evidence="1" type="ORF">GOP47_0016593</name>
</gene>
<dbReference type="Proteomes" id="UP000886520">
    <property type="component" value="Chromosome 16"/>
</dbReference>
<dbReference type="AlphaFoldDB" id="A0A9D4UHY5"/>
<comment type="caution">
    <text evidence="1">The sequence shown here is derived from an EMBL/GenBank/DDBJ whole genome shotgun (WGS) entry which is preliminary data.</text>
</comment>
<organism evidence="1 2">
    <name type="scientific">Adiantum capillus-veneris</name>
    <name type="common">Maidenhair fern</name>
    <dbReference type="NCBI Taxonomy" id="13818"/>
    <lineage>
        <taxon>Eukaryota</taxon>
        <taxon>Viridiplantae</taxon>
        <taxon>Streptophyta</taxon>
        <taxon>Embryophyta</taxon>
        <taxon>Tracheophyta</taxon>
        <taxon>Polypodiopsida</taxon>
        <taxon>Polypodiidae</taxon>
        <taxon>Polypodiales</taxon>
        <taxon>Pteridineae</taxon>
        <taxon>Pteridaceae</taxon>
        <taxon>Vittarioideae</taxon>
        <taxon>Adiantum</taxon>
    </lineage>
</organism>
<sequence>MSRAEAAACALIRTQPKKHSEATIWPPLLLVTWLPWRSLAASALHDPATIYICAILHFAPPLALVSAAASQAWPPLIFSDLAPQKILWAGSLLPCRQVSPEDPGFATSTGFFVFISFFIPCTRSGISPYVDPAGFYCSSSAI</sequence>
<protein>
    <submittedName>
        <fullName evidence="1">Uncharacterized protein</fullName>
    </submittedName>
</protein>
<keyword evidence="2" id="KW-1185">Reference proteome</keyword>
<name>A0A9D4UHY5_ADICA</name>
<reference evidence="1" key="1">
    <citation type="submission" date="2021-01" db="EMBL/GenBank/DDBJ databases">
        <title>Adiantum capillus-veneris genome.</title>
        <authorList>
            <person name="Fang Y."/>
            <person name="Liao Q."/>
        </authorList>
    </citation>
    <scope>NUCLEOTIDE SEQUENCE</scope>
    <source>
        <strain evidence="1">H3</strain>
        <tissue evidence="1">Leaf</tissue>
    </source>
</reference>
<proteinExistence type="predicted"/>